<evidence type="ECO:0000256" key="2">
    <source>
        <dbReference type="ARBA" id="ARBA00023033"/>
    </source>
</evidence>
<organism evidence="4 5">
    <name type="scientific">Litoribrevibacter euphylliae</name>
    <dbReference type="NCBI Taxonomy" id="1834034"/>
    <lineage>
        <taxon>Bacteria</taxon>
        <taxon>Pseudomonadati</taxon>
        <taxon>Pseudomonadota</taxon>
        <taxon>Gammaproteobacteria</taxon>
        <taxon>Oceanospirillales</taxon>
        <taxon>Oceanospirillaceae</taxon>
        <taxon>Litoribrevibacter</taxon>
    </lineage>
</organism>
<dbReference type="Pfam" id="PF01494">
    <property type="entry name" value="FAD_binding_3"/>
    <property type="match status" value="1"/>
</dbReference>
<evidence type="ECO:0000259" key="3">
    <source>
        <dbReference type="Pfam" id="PF01494"/>
    </source>
</evidence>
<evidence type="ECO:0000256" key="1">
    <source>
        <dbReference type="ARBA" id="ARBA00023002"/>
    </source>
</evidence>
<reference evidence="5" key="1">
    <citation type="journal article" date="2019" name="Int. J. Syst. Evol. Microbiol.">
        <title>The Global Catalogue of Microorganisms (GCM) 10K type strain sequencing project: providing services to taxonomists for standard genome sequencing and annotation.</title>
        <authorList>
            <consortium name="The Broad Institute Genomics Platform"/>
            <consortium name="The Broad Institute Genome Sequencing Center for Infectious Disease"/>
            <person name="Wu L."/>
            <person name="Ma J."/>
        </authorList>
    </citation>
    <scope>NUCLEOTIDE SEQUENCE [LARGE SCALE GENOMIC DNA]</scope>
    <source>
        <strain evidence="5">KCTC 52438</strain>
    </source>
</reference>
<evidence type="ECO:0000313" key="5">
    <source>
        <dbReference type="Proteomes" id="UP001595476"/>
    </source>
</evidence>
<evidence type="ECO:0000313" key="4">
    <source>
        <dbReference type="EMBL" id="MFC3151038.1"/>
    </source>
</evidence>
<sequence>MDVTILGGGVAGVSTAIALKQNGFNVRVFERHEAASTIGAGVVIWPNAAYVLEQLGVLNQIAEVSGRPKGMRRVSSTGEPLGAMNLELINSQMGYESFSILRRDLQEVLISKLESLGVEIEYGKSVIDIRSSNVGNSDVGNVQAGKATVLLSDPAGMKEEVSADVIIGAEGRMASQTRTYVLGDNQPVYQGFINWIGVYESNSSELDASLFDSSLQESSILDYWGIGERFGIVPVGPNKAYWAGGIASKDIGDRNPEHYKDELTSIFSEWPEPVKRVIEGSPITSINKVYVHDHDPAEKWHKDNVIMIGDAAHAPLPTSGQGACQALEDAIYLAQCLSDHQHDLSSAFEQFTTSRFQKTTSIIMAARGLASALFNPDPHFCHARNESSKQTDFNAAAQGMAQLWGQGLPLGV</sequence>
<keyword evidence="2" id="KW-0503">Monooxygenase</keyword>
<name>A0ABV7HAU1_9GAMM</name>
<gene>
    <name evidence="4" type="ORF">ACFOEK_08365</name>
</gene>
<feature type="domain" description="FAD-binding" evidence="3">
    <location>
        <begin position="2"/>
        <end position="339"/>
    </location>
</feature>
<dbReference type="EMBL" id="JBHRSZ010000004">
    <property type="protein sequence ID" value="MFC3151038.1"/>
    <property type="molecule type" value="Genomic_DNA"/>
</dbReference>
<proteinExistence type="predicted"/>
<dbReference type="InterPro" id="IPR036188">
    <property type="entry name" value="FAD/NAD-bd_sf"/>
</dbReference>
<dbReference type="PANTHER" id="PTHR13789">
    <property type="entry name" value="MONOOXYGENASE"/>
    <property type="match status" value="1"/>
</dbReference>
<accession>A0ABV7HAU1</accession>
<keyword evidence="5" id="KW-1185">Reference proteome</keyword>
<comment type="caution">
    <text evidence="4">The sequence shown here is derived from an EMBL/GenBank/DDBJ whole genome shotgun (WGS) entry which is preliminary data.</text>
</comment>
<dbReference type="RefSeq" id="WP_386719065.1">
    <property type="nucleotide sequence ID" value="NZ_JBHRSZ010000004.1"/>
</dbReference>
<dbReference type="InterPro" id="IPR050493">
    <property type="entry name" value="FAD-dep_Monooxygenase_BioMet"/>
</dbReference>
<dbReference type="Proteomes" id="UP001595476">
    <property type="component" value="Unassembled WGS sequence"/>
</dbReference>
<keyword evidence="1" id="KW-0560">Oxidoreductase</keyword>
<dbReference type="PRINTS" id="PR00420">
    <property type="entry name" value="RNGMNOXGNASE"/>
</dbReference>
<dbReference type="SUPFAM" id="SSF51905">
    <property type="entry name" value="FAD/NAD(P)-binding domain"/>
    <property type="match status" value="1"/>
</dbReference>
<dbReference type="InterPro" id="IPR002938">
    <property type="entry name" value="FAD-bd"/>
</dbReference>
<dbReference type="Gene3D" id="3.50.50.60">
    <property type="entry name" value="FAD/NAD(P)-binding domain"/>
    <property type="match status" value="1"/>
</dbReference>
<protein>
    <submittedName>
        <fullName evidence="4">FAD-dependent oxidoreductase</fullName>
    </submittedName>
</protein>
<dbReference type="PANTHER" id="PTHR13789:SF309">
    <property type="entry name" value="PUTATIVE (AFU_ORTHOLOGUE AFUA_6G14510)-RELATED"/>
    <property type="match status" value="1"/>
</dbReference>